<keyword evidence="3" id="KW-1185">Reference proteome</keyword>
<evidence type="ECO:0000313" key="3">
    <source>
        <dbReference type="Proteomes" id="UP001292094"/>
    </source>
</evidence>
<organism evidence="2 3">
    <name type="scientific">Petrolisthes manimaculis</name>
    <dbReference type="NCBI Taxonomy" id="1843537"/>
    <lineage>
        <taxon>Eukaryota</taxon>
        <taxon>Metazoa</taxon>
        <taxon>Ecdysozoa</taxon>
        <taxon>Arthropoda</taxon>
        <taxon>Crustacea</taxon>
        <taxon>Multicrustacea</taxon>
        <taxon>Malacostraca</taxon>
        <taxon>Eumalacostraca</taxon>
        <taxon>Eucarida</taxon>
        <taxon>Decapoda</taxon>
        <taxon>Pleocyemata</taxon>
        <taxon>Anomura</taxon>
        <taxon>Galatheoidea</taxon>
        <taxon>Porcellanidae</taxon>
        <taxon>Petrolisthes</taxon>
    </lineage>
</organism>
<dbReference type="EMBL" id="JAWZYT010003475">
    <property type="protein sequence ID" value="KAK4298194.1"/>
    <property type="molecule type" value="Genomic_DNA"/>
</dbReference>
<dbReference type="AlphaFoldDB" id="A0AAE1NXK8"/>
<accession>A0AAE1NXK8</accession>
<sequence length="76" mass="8176">MAERSKALRSGRSPVFRAWVRIPLLTELVSPPTTSQEIVGRVTWLCVVLMSTSPPPPPPTTPTSPTPPPPVAFDGD</sequence>
<name>A0AAE1NXK8_9EUCA</name>
<feature type="compositionally biased region" description="Pro residues" evidence="1">
    <location>
        <begin position="53"/>
        <end position="76"/>
    </location>
</feature>
<protein>
    <submittedName>
        <fullName evidence="2">Uncharacterized protein</fullName>
    </submittedName>
</protein>
<comment type="caution">
    <text evidence="2">The sequence shown here is derived from an EMBL/GenBank/DDBJ whole genome shotgun (WGS) entry which is preliminary data.</text>
</comment>
<gene>
    <name evidence="2" type="ORF">Pmani_029435</name>
</gene>
<evidence type="ECO:0000256" key="1">
    <source>
        <dbReference type="SAM" id="MobiDB-lite"/>
    </source>
</evidence>
<dbReference type="Proteomes" id="UP001292094">
    <property type="component" value="Unassembled WGS sequence"/>
</dbReference>
<proteinExistence type="predicted"/>
<feature type="region of interest" description="Disordered" evidence="1">
    <location>
        <begin position="51"/>
        <end position="76"/>
    </location>
</feature>
<evidence type="ECO:0000313" key="2">
    <source>
        <dbReference type="EMBL" id="KAK4298194.1"/>
    </source>
</evidence>
<reference evidence="2" key="1">
    <citation type="submission" date="2023-11" db="EMBL/GenBank/DDBJ databases">
        <title>Genome assemblies of two species of porcelain crab, Petrolisthes cinctipes and Petrolisthes manimaculis (Anomura: Porcellanidae).</title>
        <authorList>
            <person name="Angst P."/>
        </authorList>
    </citation>
    <scope>NUCLEOTIDE SEQUENCE</scope>
    <source>
        <strain evidence="2">PB745_02</strain>
        <tissue evidence="2">Gill</tissue>
    </source>
</reference>